<dbReference type="InterPro" id="IPR044770">
    <property type="entry name" value="MFS_spinster-like"/>
</dbReference>
<dbReference type="PANTHER" id="PTHR23505:SF79">
    <property type="entry name" value="PROTEIN SPINSTER"/>
    <property type="match status" value="1"/>
</dbReference>
<sequence>MVPSTKEKSSISNFRAWAVVFVLLLLTIVAFIDRGSISLMIDPIKKDLNVSDIQMSWLQGTAFAVFFLLGSLPMGWIVDRFSKRWTVYIGVTVWSIATIACGLSGNYIELLIARCIVGLGEAVLQPAGWSMVAKIFPKERLSSVISILTAGTQIGAAISFLLGGYLISEASQLSAESGSFLHRFEPWQLVFFASGIPGVILAYLIFFAPKEKVSLQKKETNASNGGALQYLIENRSFFICHFLGYGFLCAMVYGAASWLPTYLIRSHQFDVKNVGLLMAIMAVPIGMFGALGAGWFVDRSFSNGKNDAHFSHFVYRTLIIVFVGTVGFCFNQSVAVIIVCFAIIQFLQPFAGVAGASIQIATPEAFRGRISAIFIMFYNALGMILGPSFVILVNDNLFKSQNLGVSIGLNYLVLGGIAAVFLAIGRKYAVLIVTKQNF</sequence>
<evidence type="ECO:0000256" key="1">
    <source>
        <dbReference type="ARBA" id="ARBA00004141"/>
    </source>
</evidence>
<evidence type="ECO:0000256" key="6">
    <source>
        <dbReference type="SAM" id="Phobius"/>
    </source>
</evidence>
<feature type="transmembrane region" description="Helical" evidence="6">
    <location>
        <begin position="111"/>
        <end position="132"/>
    </location>
</feature>
<evidence type="ECO:0000313" key="8">
    <source>
        <dbReference type="EMBL" id="TDQ10222.1"/>
    </source>
</evidence>
<feature type="transmembrane region" description="Helical" evidence="6">
    <location>
        <begin position="237"/>
        <end position="256"/>
    </location>
</feature>
<dbReference type="InterPro" id="IPR011701">
    <property type="entry name" value="MFS"/>
</dbReference>
<dbReference type="OrthoDB" id="9815624at2"/>
<dbReference type="RefSeq" id="WP_133576246.1">
    <property type="nucleotide sequence ID" value="NZ_SNYC01000004.1"/>
</dbReference>
<dbReference type="Gene3D" id="1.20.1250.20">
    <property type="entry name" value="MFS general substrate transporter like domains"/>
    <property type="match status" value="2"/>
</dbReference>
<keyword evidence="9" id="KW-1185">Reference proteome</keyword>
<evidence type="ECO:0000259" key="7">
    <source>
        <dbReference type="PROSITE" id="PS50850"/>
    </source>
</evidence>
<reference evidence="8 9" key="1">
    <citation type="submission" date="2019-03" db="EMBL/GenBank/DDBJ databases">
        <title>Genomic Encyclopedia of Archaeal and Bacterial Type Strains, Phase II (KMG-II): from individual species to whole genera.</title>
        <authorList>
            <person name="Goeker M."/>
        </authorList>
    </citation>
    <scope>NUCLEOTIDE SEQUENCE [LARGE SCALE GENOMIC DNA]</scope>
    <source>
        <strain evidence="8 9">DSM 19035</strain>
    </source>
</reference>
<protein>
    <submittedName>
        <fullName evidence="8">Putative MFS family arabinose efflux permease</fullName>
    </submittedName>
</protein>
<comment type="caution">
    <text evidence="8">The sequence shown here is derived from an EMBL/GenBank/DDBJ whole genome shotgun (WGS) entry which is preliminary data.</text>
</comment>
<dbReference type="InterPro" id="IPR036259">
    <property type="entry name" value="MFS_trans_sf"/>
</dbReference>
<dbReference type="PANTHER" id="PTHR23505">
    <property type="entry name" value="SPINSTER"/>
    <property type="match status" value="1"/>
</dbReference>
<keyword evidence="5 6" id="KW-0472">Membrane</keyword>
<evidence type="ECO:0000256" key="4">
    <source>
        <dbReference type="ARBA" id="ARBA00022989"/>
    </source>
</evidence>
<evidence type="ECO:0000256" key="3">
    <source>
        <dbReference type="ARBA" id="ARBA00022692"/>
    </source>
</evidence>
<dbReference type="Pfam" id="PF07690">
    <property type="entry name" value="MFS_1"/>
    <property type="match status" value="1"/>
</dbReference>
<feature type="transmembrane region" description="Helical" evidence="6">
    <location>
        <begin position="276"/>
        <end position="297"/>
    </location>
</feature>
<dbReference type="Proteomes" id="UP000295620">
    <property type="component" value="Unassembled WGS sequence"/>
</dbReference>
<feature type="transmembrane region" description="Helical" evidence="6">
    <location>
        <begin position="85"/>
        <end position="105"/>
    </location>
</feature>
<feature type="transmembrane region" description="Helical" evidence="6">
    <location>
        <begin position="57"/>
        <end position="78"/>
    </location>
</feature>
<feature type="transmembrane region" description="Helical" evidence="6">
    <location>
        <begin position="144"/>
        <end position="167"/>
    </location>
</feature>
<feature type="transmembrane region" description="Helical" evidence="6">
    <location>
        <begin position="187"/>
        <end position="208"/>
    </location>
</feature>
<keyword evidence="3 6" id="KW-0812">Transmembrane</keyword>
<keyword evidence="4 6" id="KW-1133">Transmembrane helix</keyword>
<feature type="domain" description="Major facilitator superfamily (MFS) profile" evidence="7">
    <location>
        <begin position="19"/>
        <end position="437"/>
    </location>
</feature>
<organism evidence="8 9">
    <name type="scientific">Pedobacter metabolipauper</name>
    <dbReference type="NCBI Taxonomy" id="425513"/>
    <lineage>
        <taxon>Bacteria</taxon>
        <taxon>Pseudomonadati</taxon>
        <taxon>Bacteroidota</taxon>
        <taxon>Sphingobacteriia</taxon>
        <taxon>Sphingobacteriales</taxon>
        <taxon>Sphingobacteriaceae</taxon>
        <taxon>Pedobacter</taxon>
    </lineage>
</organism>
<accession>A0A4R6SZP1</accession>
<feature type="transmembrane region" description="Helical" evidence="6">
    <location>
        <begin position="370"/>
        <end position="393"/>
    </location>
</feature>
<feature type="transmembrane region" description="Helical" evidence="6">
    <location>
        <begin position="405"/>
        <end position="425"/>
    </location>
</feature>
<dbReference type="AlphaFoldDB" id="A0A4R6SZP1"/>
<gene>
    <name evidence="8" type="ORF">ATK78_2387</name>
</gene>
<dbReference type="GO" id="GO:0022857">
    <property type="term" value="F:transmembrane transporter activity"/>
    <property type="evidence" value="ECO:0007669"/>
    <property type="project" value="InterPro"/>
</dbReference>
<dbReference type="EMBL" id="SNYC01000004">
    <property type="protein sequence ID" value="TDQ10222.1"/>
    <property type="molecule type" value="Genomic_DNA"/>
</dbReference>
<evidence type="ECO:0000256" key="2">
    <source>
        <dbReference type="ARBA" id="ARBA00022448"/>
    </source>
</evidence>
<dbReference type="InterPro" id="IPR020846">
    <property type="entry name" value="MFS_dom"/>
</dbReference>
<proteinExistence type="predicted"/>
<evidence type="ECO:0000256" key="5">
    <source>
        <dbReference type="ARBA" id="ARBA00023136"/>
    </source>
</evidence>
<keyword evidence="2" id="KW-0813">Transport</keyword>
<feature type="transmembrane region" description="Helical" evidence="6">
    <location>
        <begin position="16"/>
        <end position="37"/>
    </location>
</feature>
<name>A0A4R6SZP1_9SPHI</name>
<feature type="transmembrane region" description="Helical" evidence="6">
    <location>
        <begin position="334"/>
        <end position="358"/>
    </location>
</feature>
<evidence type="ECO:0000313" key="9">
    <source>
        <dbReference type="Proteomes" id="UP000295620"/>
    </source>
</evidence>
<dbReference type="PROSITE" id="PS50850">
    <property type="entry name" value="MFS"/>
    <property type="match status" value="1"/>
</dbReference>
<feature type="transmembrane region" description="Helical" evidence="6">
    <location>
        <begin position="309"/>
        <end position="328"/>
    </location>
</feature>
<dbReference type="SUPFAM" id="SSF103473">
    <property type="entry name" value="MFS general substrate transporter"/>
    <property type="match status" value="1"/>
</dbReference>
<comment type="subcellular location">
    <subcellularLocation>
        <location evidence="1">Membrane</location>
        <topology evidence="1">Multi-pass membrane protein</topology>
    </subcellularLocation>
</comment>
<dbReference type="GO" id="GO:0016020">
    <property type="term" value="C:membrane"/>
    <property type="evidence" value="ECO:0007669"/>
    <property type="project" value="UniProtKB-SubCell"/>
</dbReference>